<dbReference type="Proteomes" id="UP001177021">
    <property type="component" value="Unassembled WGS sequence"/>
</dbReference>
<proteinExistence type="predicted"/>
<gene>
    <name evidence="1" type="ORF">MILVUS5_LOCUS23846</name>
</gene>
<keyword evidence="2" id="KW-1185">Reference proteome</keyword>
<name>A0ACB0KL89_TRIPR</name>
<comment type="caution">
    <text evidence="1">The sequence shown here is derived from an EMBL/GenBank/DDBJ whole genome shotgun (WGS) entry which is preliminary data.</text>
</comment>
<organism evidence="1 2">
    <name type="scientific">Trifolium pratense</name>
    <name type="common">Red clover</name>
    <dbReference type="NCBI Taxonomy" id="57577"/>
    <lineage>
        <taxon>Eukaryota</taxon>
        <taxon>Viridiplantae</taxon>
        <taxon>Streptophyta</taxon>
        <taxon>Embryophyta</taxon>
        <taxon>Tracheophyta</taxon>
        <taxon>Spermatophyta</taxon>
        <taxon>Magnoliopsida</taxon>
        <taxon>eudicotyledons</taxon>
        <taxon>Gunneridae</taxon>
        <taxon>Pentapetalae</taxon>
        <taxon>rosids</taxon>
        <taxon>fabids</taxon>
        <taxon>Fabales</taxon>
        <taxon>Fabaceae</taxon>
        <taxon>Papilionoideae</taxon>
        <taxon>50 kb inversion clade</taxon>
        <taxon>NPAAA clade</taxon>
        <taxon>Hologalegina</taxon>
        <taxon>IRL clade</taxon>
        <taxon>Trifolieae</taxon>
        <taxon>Trifolium</taxon>
    </lineage>
</organism>
<reference evidence="1" key="1">
    <citation type="submission" date="2023-10" db="EMBL/GenBank/DDBJ databases">
        <authorList>
            <person name="Rodriguez Cubillos JULIANA M."/>
            <person name="De Vega J."/>
        </authorList>
    </citation>
    <scope>NUCLEOTIDE SEQUENCE</scope>
</reference>
<protein>
    <submittedName>
        <fullName evidence="1">Uncharacterized protein</fullName>
    </submittedName>
</protein>
<accession>A0ACB0KL89</accession>
<evidence type="ECO:0000313" key="1">
    <source>
        <dbReference type="EMBL" id="CAJ2657233.1"/>
    </source>
</evidence>
<sequence length="144" mass="16197">MYLTNFCIQHAYATELFREEHQAIGLSTCSAAWGIGLIIGPALGGYLAQPAEKYPQIFTKDSFWDKFPYFLPCFIISGLALIVAIACIWIPETVHNHSDSNESTDADVLENGSKIVEKEKNVQKNENLFKNWPLMSSILRIIQS</sequence>
<evidence type="ECO:0000313" key="2">
    <source>
        <dbReference type="Proteomes" id="UP001177021"/>
    </source>
</evidence>
<dbReference type="EMBL" id="CASHSV030000311">
    <property type="protein sequence ID" value="CAJ2657233.1"/>
    <property type="molecule type" value="Genomic_DNA"/>
</dbReference>